<dbReference type="AlphaFoldDB" id="L1IEG1"/>
<name>L1IEG1_GUITC</name>
<accession>L1IEG1</accession>
<dbReference type="eggNOG" id="ENOG502QUVK">
    <property type="taxonomic scope" value="Eukaryota"/>
</dbReference>
<dbReference type="GeneID" id="17291370"/>
<keyword evidence="3" id="KW-1185">Reference proteome</keyword>
<dbReference type="EnsemblProtists" id="EKX34623">
    <property type="protein sequence ID" value="EKX34623"/>
    <property type="gene ID" value="GUITHDRAFT_90419"/>
</dbReference>
<dbReference type="RefSeq" id="XP_005821603.1">
    <property type="nucleotide sequence ID" value="XM_005821546.1"/>
</dbReference>
<sequence>MRSSIEIAAKKIWRCWRSFRNRRIFAYLRHAVCRAEDSLTHQVLRKISPLEASVLRDPTLNARLRFRFGGSNFPPLILYKIFINANVQYIAGANRILAGSKAAEDACDIMGERKYFDIILSDVENCTPLSDSVLIQDDLSLQTRLKEHSMLDSHAVWLGGRGNGWRVLIDDRFIINENALRFSASRDVQSGKYEKIMDSLLTVSFSP</sequence>
<dbReference type="OMA" id="RANTWRW"/>
<dbReference type="PANTHER" id="PTHR33504:SF1">
    <property type="entry name" value="FAMILY WITH SEQUENCE SIMILARITY 90, MEMBER A1B"/>
    <property type="match status" value="1"/>
</dbReference>
<dbReference type="STRING" id="905079.L1IEG1"/>
<evidence type="ECO:0000313" key="3">
    <source>
        <dbReference type="Proteomes" id="UP000011087"/>
    </source>
</evidence>
<evidence type="ECO:0000313" key="1">
    <source>
        <dbReference type="EMBL" id="EKX34623.1"/>
    </source>
</evidence>
<dbReference type="Proteomes" id="UP000011087">
    <property type="component" value="Unassembled WGS sequence"/>
</dbReference>
<evidence type="ECO:0000313" key="2">
    <source>
        <dbReference type="EnsemblProtists" id="EKX34623"/>
    </source>
</evidence>
<dbReference type="KEGG" id="gtt:GUITHDRAFT_90419"/>
<dbReference type="PaxDb" id="55529-EKX34623"/>
<reference evidence="2" key="3">
    <citation type="submission" date="2016-03" db="UniProtKB">
        <authorList>
            <consortium name="EnsemblProtists"/>
        </authorList>
    </citation>
    <scope>IDENTIFICATION</scope>
</reference>
<dbReference type="EMBL" id="JH993105">
    <property type="protein sequence ID" value="EKX34623.1"/>
    <property type="molecule type" value="Genomic_DNA"/>
</dbReference>
<dbReference type="PANTHER" id="PTHR33504">
    <property type="entry name" value="NADH DEHYDROGENASE (UBIQUINONE) 1 BETA SUBCOMPLEX, 4"/>
    <property type="match status" value="1"/>
</dbReference>
<reference evidence="3" key="2">
    <citation type="submission" date="2012-11" db="EMBL/GenBank/DDBJ databases">
        <authorList>
            <person name="Kuo A."/>
            <person name="Curtis B.A."/>
            <person name="Tanifuji G."/>
            <person name="Burki F."/>
            <person name="Gruber A."/>
            <person name="Irimia M."/>
            <person name="Maruyama S."/>
            <person name="Arias M.C."/>
            <person name="Ball S.G."/>
            <person name="Gile G.H."/>
            <person name="Hirakawa Y."/>
            <person name="Hopkins J.F."/>
            <person name="Rensing S.A."/>
            <person name="Schmutz J."/>
            <person name="Symeonidi A."/>
            <person name="Elias M."/>
            <person name="Eveleigh R.J."/>
            <person name="Herman E.K."/>
            <person name="Klute M.J."/>
            <person name="Nakayama T."/>
            <person name="Obornik M."/>
            <person name="Reyes-Prieto A."/>
            <person name="Armbrust E.V."/>
            <person name="Aves S.J."/>
            <person name="Beiko R.G."/>
            <person name="Coutinho P."/>
            <person name="Dacks J.B."/>
            <person name="Durnford D.G."/>
            <person name="Fast N.M."/>
            <person name="Green B.R."/>
            <person name="Grisdale C."/>
            <person name="Hempe F."/>
            <person name="Henrissat B."/>
            <person name="Hoppner M.P."/>
            <person name="Ishida K.-I."/>
            <person name="Kim E."/>
            <person name="Koreny L."/>
            <person name="Kroth P.G."/>
            <person name="Liu Y."/>
            <person name="Malik S.-B."/>
            <person name="Maier U.G."/>
            <person name="McRose D."/>
            <person name="Mock T."/>
            <person name="Neilson J.A."/>
            <person name="Onodera N.T."/>
            <person name="Poole A.M."/>
            <person name="Pritham E.J."/>
            <person name="Richards T.A."/>
            <person name="Rocap G."/>
            <person name="Roy S.W."/>
            <person name="Sarai C."/>
            <person name="Schaack S."/>
            <person name="Shirato S."/>
            <person name="Slamovits C.H."/>
            <person name="Spencer D.F."/>
            <person name="Suzuki S."/>
            <person name="Worden A.Z."/>
            <person name="Zauner S."/>
            <person name="Barry K."/>
            <person name="Bell C."/>
            <person name="Bharti A.K."/>
            <person name="Crow J.A."/>
            <person name="Grimwood J."/>
            <person name="Kramer R."/>
            <person name="Lindquist E."/>
            <person name="Lucas S."/>
            <person name="Salamov A."/>
            <person name="McFadden G.I."/>
            <person name="Lane C.E."/>
            <person name="Keeling P.J."/>
            <person name="Gray M.W."/>
            <person name="Grigoriev I.V."/>
            <person name="Archibald J.M."/>
        </authorList>
    </citation>
    <scope>NUCLEOTIDE SEQUENCE</scope>
    <source>
        <strain evidence="3">CCMP2712</strain>
    </source>
</reference>
<dbReference type="HOGENOM" id="CLU_1328555_0_0_1"/>
<organism evidence="1">
    <name type="scientific">Guillardia theta (strain CCMP2712)</name>
    <name type="common">Cryptophyte</name>
    <dbReference type="NCBI Taxonomy" id="905079"/>
    <lineage>
        <taxon>Eukaryota</taxon>
        <taxon>Cryptophyceae</taxon>
        <taxon>Pyrenomonadales</taxon>
        <taxon>Geminigeraceae</taxon>
        <taxon>Guillardia</taxon>
    </lineage>
</organism>
<proteinExistence type="predicted"/>
<reference evidence="1 3" key="1">
    <citation type="journal article" date="2012" name="Nature">
        <title>Algal genomes reveal evolutionary mosaicism and the fate of nucleomorphs.</title>
        <authorList>
            <consortium name="DOE Joint Genome Institute"/>
            <person name="Curtis B.A."/>
            <person name="Tanifuji G."/>
            <person name="Burki F."/>
            <person name="Gruber A."/>
            <person name="Irimia M."/>
            <person name="Maruyama S."/>
            <person name="Arias M.C."/>
            <person name="Ball S.G."/>
            <person name="Gile G.H."/>
            <person name="Hirakawa Y."/>
            <person name="Hopkins J.F."/>
            <person name="Kuo A."/>
            <person name="Rensing S.A."/>
            <person name="Schmutz J."/>
            <person name="Symeonidi A."/>
            <person name="Elias M."/>
            <person name="Eveleigh R.J."/>
            <person name="Herman E.K."/>
            <person name="Klute M.J."/>
            <person name="Nakayama T."/>
            <person name="Obornik M."/>
            <person name="Reyes-Prieto A."/>
            <person name="Armbrust E.V."/>
            <person name="Aves S.J."/>
            <person name="Beiko R.G."/>
            <person name="Coutinho P."/>
            <person name="Dacks J.B."/>
            <person name="Durnford D.G."/>
            <person name="Fast N.M."/>
            <person name="Green B.R."/>
            <person name="Grisdale C.J."/>
            <person name="Hempel F."/>
            <person name="Henrissat B."/>
            <person name="Hoppner M.P."/>
            <person name="Ishida K."/>
            <person name="Kim E."/>
            <person name="Koreny L."/>
            <person name="Kroth P.G."/>
            <person name="Liu Y."/>
            <person name="Malik S.B."/>
            <person name="Maier U.G."/>
            <person name="McRose D."/>
            <person name="Mock T."/>
            <person name="Neilson J.A."/>
            <person name="Onodera N.T."/>
            <person name="Poole A.M."/>
            <person name="Pritham E.J."/>
            <person name="Richards T.A."/>
            <person name="Rocap G."/>
            <person name="Roy S.W."/>
            <person name="Sarai C."/>
            <person name="Schaack S."/>
            <person name="Shirato S."/>
            <person name="Slamovits C.H."/>
            <person name="Spencer D.F."/>
            <person name="Suzuki S."/>
            <person name="Worden A.Z."/>
            <person name="Zauner S."/>
            <person name="Barry K."/>
            <person name="Bell C."/>
            <person name="Bharti A.K."/>
            <person name="Crow J.A."/>
            <person name="Grimwood J."/>
            <person name="Kramer R."/>
            <person name="Lindquist E."/>
            <person name="Lucas S."/>
            <person name="Salamov A."/>
            <person name="McFadden G.I."/>
            <person name="Lane C.E."/>
            <person name="Keeling P.J."/>
            <person name="Gray M.W."/>
            <person name="Grigoriev I.V."/>
            <person name="Archibald J.M."/>
        </authorList>
    </citation>
    <scope>NUCLEOTIDE SEQUENCE</scope>
    <source>
        <strain evidence="1 3">CCMP2712</strain>
    </source>
</reference>
<protein>
    <submittedName>
        <fullName evidence="1 2">Uncharacterized protein</fullName>
    </submittedName>
</protein>
<dbReference type="OrthoDB" id="10006090at2759"/>
<gene>
    <name evidence="1" type="ORF">GUITHDRAFT_90419</name>
</gene>